<keyword evidence="1" id="KW-0695">RNA-directed DNA polymerase</keyword>
<evidence type="ECO:0000313" key="1">
    <source>
        <dbReference type="EMBL" id="CAB4036609.1"/>
    </source>
</evidence>
<dbReference type="PANTHER" id="PTHR33776">
    <property type="entry name" value="ENDO/EXONUCLEASE/PHOSPHATASE DOMAIN-CONTAINING PROTEIN"/>
    <property type="match status" value="1"/>
</dbReference>
<sequence length="236" mass="27348">MVSLNIGSLPRHFEELRTWLSEQNIDLIALIETRLDRDVTDNHVKLDNYQLIRKDRNRYGGGVCTYLKNHINCKVRCDVMSDDTETIVIDIIKPNSKPFTVVVSYRPPESDPDMFFDHMTSIFNLLDNEQRETYLLGDLNCDLLSERSRRPITLLNSFSELFQLEQLIKEPTRCNENSQTLIDVILTNTPERVVTSAVLHLGISDHSLVYVVRKVAIKTKSRHRVVNIRSMKNFNS</sequence>
<comment type="caution">
    <text evidence="1">The sequence shown here is derived from an EMBL/GenBank/DDBJ whole genome shotgun (WGS) entry which is preliminary data.</text>
</comment>
<organism evidence="1 2">
    <name type="scientific">Paramuricea clavata</name>
    <name type="common">Red gorgonian</name>
    <name type="synonym">Violescent sea-whip</name>
    <dbReference type="NCBI Taxonomy" id="317549"/>
    <lineage>
        <taxon>Eukaryota</taxon>
        <taxon>Metazoa</taxon>
        <taxon>Cnidaria</taxon>
        <taxon>Anthozoa</taxon>
        <taxon>Octocorallia</taxon>
        <taxon>Malacalcyonacea</taxon>
        <taxon>Plexauridae</taxon>
        <taxon>Paramuricea</taxon>
    </lineage>
</organism>
<dbReference type="OrthoDB" id="10068389at2759"/>
<dbReference type="InterPro" id="IPR005135">
    <property type="entry name" value="Endo/exonuclease/phosphatase"/>
</dbReference>
<reference evidence="1" key="1">
    <citation type="submission" date="2020-04" db="EMBL/GenBank/DDBJ databases">
        <authorList>
            <person name="Alioto T."/>
            <person name="Alioto T."/>
            <person name="Gomez Garrido J."/>
        </authorList>
    </citation>
    <scope>NUCLEOTIDE SEQUENCE</scope>
    <source>
        <strain evidence="1">A484AB</strain>
    </source>
</reference>
<dbReference type="InterPro" id="IPR036691">
    <property type="entry name" value="Endo/exonu/phosph_ase_sf"/>
</dbReference>
<protein>
    <submittedName>
        <fullName evidence="1">RNA-directed DNA polymerase from transposon BS</fullName>
    </submittedName>
</protein>
<evidence type="ECO:0000313" key="2">
    <source>
        <dbReference type="Proteomes" id="UP001152795"/>
    </source>
</evidence>
<dbReference type="GO" id="GO:0003964">
    <property type="term" value="F:RNA-directed DNA polymerase activity"/>
    <property type="evidence" value="ECO:0007669"/>
    <property type="project" value="UniProtKB-KW"/>
</dbReference>
<dbReference type="Proteomes" id="UP001152795">
    <property type="component" value="Unassembled WGS sequence"/>
</dbReference>
<proteinExistence type="predicted"/>
<dbReference type="Pfam" id="PF03372">
    <property type="entry name" value="Exo_endo_phos"/>
    <property type="match status" value="1"/>
</dbReference>
<dbReference type="AlphaFoldDB" id="A0A7D9JUG8"/>
<keyword evidence="1" id="KW-0548">Nucleotidyltransferase</keyword>
<name>A0A7D9JUG8_PARCT</name>
<gene>
    <name evidence="1" type="ORF">PACLA_8A011177</name>
</gene>
<dbReference type="SUPFAM" id="SSF56219">
    <property type="entry name" value="DNase I-like"/>
    <property type="match status" value="1"/>
</dbReference>
<keyword evidence="1" id="KW-0808">Transferase</keyword>
<dbReference type="EMBL" id="CACRXK020022226">
    <property type="protein sequence ID" value="CAB4036609.1"/>
    <property type="molecule type" value="Genomic_DNA"/>
</dbReference>
<accession>A0A7D9JUG8</accession>
<dbReference type="PANTHER" id="PTHR33776:SF4">
    <property type="entry name" value="ENDONUCLEASE_EXONUCLEASE_PHOSPHATASE DOMAIN-CONTAINING PROTEIN"/>
    <property type="match status" value="1"/>
</dbReference>
<keyword evidence="2" id="KW-1185">Reference proteome</keyword>
<dbReference type="Gene3D" id="3.60.10.10">
    <property type="entry name" value="Endonuclease/exonuclease/phosphatase"/>
    <property type="match status" value="1"/>
</dbReference>